<dbReference type="EMBL" id="KN827654">
    <property type="protein sequence ID" value="KIK76135.1"/>
    <property type="molecule type" value="Genomic_DNA"/>
</dbReference>
<dbReference type="InParanoid" id="A0A0D0DEV3"/>
<dbReference type="Proteomes" id="UP000054538">
    <property type="component" value="Unassembled WGS sequence"/>
</dbReference>
<reference evidence="1 2" key="1">
    <citation type="submission" date="2014-04" db="EMBL/GenBank/DDBJ databases">
        <authorList>
            <consortium name="DOE Joint Genome Institute"/>
            <person name="Kuo A."/>
            <person name="Kohler A."/>
            <person name="Jargeat P."/>
            <person name="Nagy L.G."/>
            <person name="Floudas D."/>
            <person name="Copeland A."/>
            <person name="Barry K.W."/>
            <person name="Cichocki N."/>
            <person name="Veneault-Fourrey C."/>
            <person name="LaButti K."/>
            <person name="Lindquist E.A."/>
            <person name="Lipzen A."/>
            <person name="Lundell T."/>
            <person name="Morin E."/>
            <person name="Murat C."/>
            <person name="Sun H."/>
            <person name="Tunlid A."/>
            <person name="Henrissat B."/>
            <person name="Grigoriev I.V."/>
            <person name="Hibbett D.S."/>
            <person name="Martin F."/>
            <person name="Nordberg H.P."/>
            <person name="Cantor M.N."/>
            <person name="Hua S.X."/>
        </authorList>
    </citation>
    <scope>NUCLEOTIDE SEQUENCE [LARGE SCALE GENOMIC DNA]</scope>
    <source>
        <strain evidence="1 2">Ve08.2h10</strain>
    </source>
</reference>
<name>A0A0D0DEV3_9AGAM</name>
<evidence type="ECO:0000313" key="2">
    <source>
        <dbReference type="Proteomes" id="UP000054538"/>
    </source>
</evidence>
<reference evidence="2" key="2">
    <citation type="submission" date="2015-01" db="EMBL/GenBank/DDBJ databases">
        <title>Evolutionary Origins and Diversification of the Mycorrhizal Mutualists.</title>
        <authorList>
            <consortium name="DOE Joint Genome Institute"/>
            <consortium name="Mycorrhizal Genomics Consortium"/>
            <person name="Kohler A."/>
            <person name="Kuo A."/>
            <person name="Nagy L.G."/>
            <person name="Floudas D."/>
            <person name="Copeland A."/>
            <person name="Barry K.W."/>
            <person name="Cichocki N."/>
            <person name="Veneault-Fourrey C."/>
            <person name="LaButti K."/>
            <person name="Lindquist E.A."/>
            <person name="Lipzen A."/>
            <person name="Lundell T."/>
            <person name="Morin E."/>
            <person name="Murat C."/>
            <person name="Riley R."/>
            <person name="Ohm R."/>
            <person name="Sun H."/>
            <person name="Tunlid A."/>
            <person name="Henrissat B."/>
            <person name="Grigoriev I.V."/>
            <person name="Hibbett D.S."/>
            <person name="Martin F."/>
        </authorList>
    </citation>
    <scope>NUCLEOTIDE SEQUENCE [LARGE SCALE GENOMIC DNA]</scope>
    <source>
        <strain evidence="2">Ve08.2h10</strain>
    </source>
</reference>
<proteinExistence type="predicted"/>
<organism evidence="1 2">
    <name type="scientific">Paxillus rubicundulus Ve08.2h10</name>
    <dbReference type="NCBI Taxonomy" id="930991"/>
    <lineage>
        <taxon>Eukaryota</taxon>
        <taxon>Fungi</taxon>
        <taxon>Dikarya</taxon>
        <taxon>Basidiomycota</taxon>
        <taxon>Agaricomycotina</taxon>
        <taxon>Agaricomycetes</taxon>
        <taxon>Agaricomycetidae</taxon>
        <taxon>Boletales</taxon>
        <taxon>Paxilineae</taxon>
        <taxon>Paxillaceae</taxon>
        <taxon>Paxillus</taxon>
    </lineage>
</organism>
<dbReference type="HOGENOM" id="CLU_179713_0_0_1"/>
<dbReference type="STRING" id="930991.A0A0D0DEV3"/>
<sequence length="81" mass="9494">MKIWHLNHNMQLILSYYLETVKKFSYVPLVTQSDASTENFGIANAQTMLHQMHDLALSGFVQHCWMQTKKNVMPEIAWLQL</sequence>
<dbReference type="AlphaFoldDB" id="A0A0D0DEV3"/>
<gene>
    <name evidence="1" type="ORF">PAXRUDRAFT_783066</name>
</gene>
<protein>
    <submittedName>
        <fullName evidence="1">Uncharacterized protein</fullName>
    </submittedName>
</protein>
<evidence type="ECO:0000313" key="1">
    <source>
        <dbReference type="EMBL" id="KIK76135.1"/>
    </source>
</evidence>
<accession>A0A0D0DEV3</accession>
<dbReference type="OrthoDB" id="5946233at2759"/>
<keyword evidence="2" id="KW-1185">Reference proteome</keyword>